<keyword evidence="3" id="KW-1185">Reference proteome</keyword>
<feature type="transmembrane region" description="Helical" evidence="1">
    <location>
        <begin position="131"/>
        <end position="153"/>
    </location>
</feature>
<accession>A0A1I0T2B6</accession>
<dbReference type="Proteomes" id="UP000198836">
    <property type="component" value="Unassembled WGS sequence"/>
</dbReference>
<dbReference type="RefSeq" id="WP_090982158.1">
    <property type="nucleotide sequence ID" value="NZ_FOJM01000005.1"/>
</dbReference>
<feature type="transmembrane region" description="Helical" evidence="1">
    <location>
        <begin position="89"/>
        <end position="111"/>
    </location>
</feature>
<sequence length="167" mass="18672">MDHYHAGTLSINLVENNVVQEVKTIGKARFTNSHIGSYAFKPTLKQAIVLSGAGIDGLGSHAAFYLILGSIILFIAYKRPEWLENLTEVKLWQWVGAGIILFFSLKFVSFWAMKGYVEDLTGKAFKYQPIIAENINLGVISLIAILSVIYELLSYSRSLKQENDLTI</sequence>
<keyword evidence="1" id="KW-0812">Transmembrane</keyword>
<dbReference type="EMBL" id="FOJM01000005">
    <property type="protein sequence ID" value="SFA45912.1"/>
    <property type="molecule type" value="Genomic_DNA"/>
</dbReference>
<name>A0A1I0T2B6_9SPHI</name>
<evidence type="ECO:0000313" key="2">
    <source>
        <dbReference type="EMBL" id="SFA45912.1"/>
    </source>
</evidence>
<evidence type="ECO:0000256" key="1">
    <source>
        <dbReference type="SAM" id="Phobius"/>
    </source>
</evidence>
<feature type="transmembrane region" description="Helical" evidence="1">
    <location>
        <begin position="58"/>
        <end position="77"/>
    </location>
</feature>
<keyword evidence="1" id="KW-1133">Transmembrane helix</keyword>
<evidence type="ECO:0008006" key="4">
    <source>
        <dbReference type="Google" id="ProtNLM"/>
    </source>
</evidence>
<keyword evidence="1" id="KW-0472">Membrane</keyword>
<evidence type="ECO:0000313" key="3">
    <source>
        <dbReference type="Proteomes" id="UP000198836"/>
    </source>
</evidence>
<proteinExistence type="predicted"/>
<organism evidence="2 3">
    <name type="scientific">Pedobacter suwonensis</name>
    <dbReference type="NCBI Taxonomy" id="332999"/>
    <lineage>
        <taxon>Bacteria</taxon>
        <taxon>Pseudomonadati</taxon>
        <taxon>Bacteroidota</taxon>
        <taxon>Sphingobacteriia</taxon>
        <taxon>Sphingobacteriales</taxon>
        <taxon>Sphingobacteriaceae</taxon>
        <taxon>Pedobacter</taxon>
    </lineage>
</organism>
<reference evidence="3" key="1">
    <citation type="submission" date="2016-10" db="EMBL/GenBank/DDBJ databases">
        <authorList>
            <person name="Varghese N."/>
            <person name="Submissions S."/>
        </authorList>
    </citation>
    <scope>NUCLEOTIDE SEQUENCE [LARGE SCALE GENOMIC DNA]</scope>
    <source>
        <strain evidence="3">DSM 18130</strain>
    </source>
</reference>
<dbReference type="AlphaFoldDB" id="A0A1I0T2B6"/>
<dbReference type="OrthoDB" id="760667at2"/>
<protein>
    <recommendedName>
        <fullName evidence="4">DUF2975 domain-containing protein</fullName>
    </recommendedName>
</protein>
<gene>
    <name evidence="2" type="ORF">SAMN04488511_105191</name>
</gene>